<keyword evidence="1" id="KW-0614">Plasmid</keyword>
<keyword evidence="2" id="KW-1185">Reference proteome</keyword>
<accession>A0ABX6NY92</accession>
<organism evidence="1 2">
    <name type="scientific">Aeromonas media</name>
    <dbReference type="NCBI Taxonomy" id="651"/>
    <lineage>
        <taxon>Bacteria</taxon>
        <taxon>Pseudomonadati</taxon>
        <taxon>Pseudomonadota</taxon>
        <taxon>Gammaproteobacteria</taxon>
        <taxon>Aeromonadales</taxon>
        <taxon>Aeromonadaceae</taxon>
        <taxon>Aeromonas</taxon>
    </lineage>
</organism>
<dbReference type="EMBL" id="CP038449">
    <property type="protein sequence ID" value="QJT41358.1"/>
    <property type="molecule type" value="Genomic_DNA"/>
</dbReference>
<dbReference type="Proteomes" id="UP000502657">
    <property type="component" value="Plasmid pAeme5"/>
</dbReference>
<evidence type="ECO:0000313" key="2">
    <source>
        <dbReference type="Proteomes" id="UP000502657"/>
    </source>
</evidence>
<gene>
    <name evidence="1" type="ORF">E4188_22960</name>
</gene>
<dbReference type="RefSeq" id="WP_171270088.1">
    <property type="nucleotide sequence ID" value="NZ_CP038446.1"/>
</dbReference>
<evidence type="ECO:0000313" key="1">
    <source>
        <dbReference type="EMBL" id="QJT41358.1"/>
    </source>
</evidence>
<reference evidence="1 2" key="1">
    <citation type="submission" date="2019-03" db="EMBL/GenBank/DDBJ databases">
        <title>Novel transposon Tn6433 accelerates the dissemination of tet(E) in Aeromonas from aerobic biofilm under oxytetracycline stress.</title>
        <authorList>
            <person name="Shi Y."/>
            <person name="Tian Z."/>
            <person name="Zhang Y."/>
            <person name="Zhang H."/>
            <person name="Yang M."/>
        </authorList>
    </citation>
    <scope>NUCLEOTIDE SEQUENCE [LARGE SCALE GENOMIC DNA]</scope>
    <source>
        <strain evidence="1 2">R50-22</strain>
        <plasmid evidence="2">paeme5</plasmid>
    </source>
</reference>
<geneLocation type="plasmid" evidence="2">
    <name>paeme5</name>
</geneLocation>
<protein>
    <submittedName>
        <fullName evidence="1">Uncharacterized protein</fullName>
    </submittedName>
</protein>
<name>A0ABX6NY92_AERME</name>
<sequence length="265" mass="28836">MPDPIELLYNNLTRILESALGKSEHTDAACTCCQRPAKAFGHVGYTGIDSYKLPYTHCTACRAMSVTDIEIMGIERSAGSKFLGHKFGMFSGVGWVHEIESGRSTLLAPPGVYVKLPASFLEQITVIEMTIAGHLPWIAANASFPLLYIESFGRKTGALMRGLTISPSPQTLYCCSDAGMDSVTRVNSTIDLQGSLKLAEGLSVLPTPERNSFVKLVRDLSSGRITPRIATEQIGKNPAFGPLFRLLPADPHQRLKQVSIAEKLR</sequence>
<proteinExistence type="predicted"/>